<sequence>MTGTPRLASKIGPKHRTSTNMQSAYALGELMDPPTCIFRPTHPSDAQSWSDFFLYFLQHLLLSTRLQVATIAMASTIRTRMLDQKTCSRRET</sequence>
<protein>
    <submittedName>
        <fullName evidence="1">Uncharacterized protein</fullName>
    </submittedName>
</protein>
<gene>
    <name evidence="1" type="ORF">GGP41_008340</name>
</gene>
<evidence type="ECO:0000313" key="2">
    <source>
        <dbReference type="Proteomes" id="UP000624244"/>
    </source>
</evidence>
<evidence type="ECO:0000313" key="1">
    <source>
        <dbReference type="EMBL" id="KAF5852918.1"/>
    </source>
</evidence>
<dbReference type="EMBL" id="WNKQ01000003">
    <property type="protein sequence ID" value="KAF5852918.1"/>
    <property type="molecule type" value="Genomic_DNA"/>
</dbReference>
<reference evidence="1" key="1">
    <citation type="submission" date="2019-11" db="EMBL/GenBank/DDBJ databases">
        <title>Bipolaris sorokiniana Genome sequencing.</title>
        <authorList>
            <person name="Wang H."/>
        </authorList>
    </citation>
    <scope>NUCLEOTIDE SEQUENCE</scope>
</reference>
<accession>A0A8H6DZ14</accession>
<name>A0A8H6DZ14_COCSA</name>
<dbReference type="AlphaFoldDB" id="A0A8H6DZ14"/>
<comment type="caution">
    <text evidence="1">The sequence shown here is derived from an EMBL/GenBank/DDBJ whole genome shotgun (WGS) entry which is preliminary data.</text>
</comment>
<organism evidence="1 2">
    <name type="scientific">Cochliobolus sativus</name>
    <name type="common">Common root rot and spot blotch fungus</name>
    <name type="synonym">Bipolaris sorokiniana</name>
    <dbReference type="NCBI Taxonomy" id="45130"/>
    <lineage>
        <taxon>Eukaryota</taxon>
        <taxon>Fungi</taxon>
        <taxon>Dikarya</taxon>
        <taxon>Ascomycota</taxon>
        <taxon>Pezizomycotina</taxon>
        <taxon>Dothideomycetes</taxon>
        <taxon>Pleosporomycetidae</taxon>
        <taxon>Pleosporales</taxon>
        <taxon>Pleosporineae</taxon>
        <taxon>Pleosporaceae</taxon>
        <taxon>Bipolaris</taxon>
    </lineage>
</organism>
<proteinExistence type="predicted"/>
<dbReference type="Proteomes" id="UP000624244">
    <property type="component" value="Unassembled WGS sequence"/>
</dbReference>